<dbReference type="InterPro" id="IPR013022">
    <property type="entry name" value="Xyl_isomerase-like_TIM-brl"/>
</dbReference>
<name>A0A1G1YT00_9BACT</name>
<feature type="compositionally biased region" description="Basic and acidic residues" evidence="1">
    <location>
        <begin position="12"/>
        <end position="27"/>
    </location>
</feature>
<feature type="region of interest" description="Disordered" evidence="1">
    <location>
        <begin position="1"/>
        <end position="36"/>
    </location>
</feature>
<accession>A0A1G1YT00</accession>
<evidence type="ECO:0000259" key="2">
    <source>
        <dbReference type="Pfam" id="PF01261"/>
    </source>
</evidence>
<dbReference type="InterPro" id="IPR036237">
    <property type="entry name" value="Xyl_isomerase-like_sf"/>
</dbReference>
<sequence>MVEFGTGYTQPMEREFHDHGHGHDHGNHGFPSSDNSGNVGLTIGDLGMSLAMGPVPNVAAVGAKLRSGTKVMEIGFFGMGKGSGQGHTPEMYGEKQRQALVEIGRANKVDFTTHTSVGVYGLAGMDQQGNFSKSQKNFSMTEIKRAIEFASDVGQGGPVVVHTGEFQRPVVDAEWNEHKDDPFYKKFKMYPDEEGRTSYKVVDTRTGAVIQEARKNRSVSKPVWNTVKEGEEYIDFDGQTKKATGRERAEGERIYVDYFGKRLKSDQRVPEFDYKAGHFRIEQMDWEKMKEEASEMTKRAREEWKKWKSGKLTDEEKKSSLWRERVFKDTIKDEKQIEVKPEEAYIISTLETNAANSRGWSLQYGGNFEEYIDRVKKLKKAKELYVKIESETTDPNQKELLKHQVNAMAGGLVPPESKYPTEILDKEIKEIERHITQAREAASSQWAQSEEAMEQIRHVQSAEVYALNEAYDAYAMAAMTAMKHTENLKSQGKLKKPIAVALENLFPESYGAHPDELIKLVKGSRDRMVQVMKNQFPRMSERELNDKARTHITATFDMGHLNMWRKYWNGDDKKSIQENNDEFNKWMLTKVEEMVDKDIVGHVHIDDNQGYQDEHLAPGEGNTPIKEIVTLLKKKNYKGELIIEPGADYYTDLSGFHSVMKTWRDMDLPVYGRGSGVSGVGGGKKGRSWGQVGYGYFGQTQPPYFTVGAYVPSEDWSLWSGVPLE</sequence>
<dbReference type="SUPFAM" id="SSF51658">
    <property type="entry name" value="Xylose isomerase-like"/>
    <property type="match status" value="1"/>
</dbReference>
<dbReference type="EMBL" id="MHIN01000015">
    <property type="protein sequence ID" value="OGY55461.1"/>
    <property type="molecule type" value="Genomic_DNA"/>
</dbReference>
<protein>
    <recommendedName>
        <fullName evidence="2">Xylose isomerase-like TIM barrel domain-containing protein</fullName>
    </recommendedName>
</protein>
<organism evidence="3 4">
    <name type="scientific">Candidatus Buchananbacteria bacterium RIFCSPLOWO2_01_FULL_40_23b</name>
    <dbReference type="NCBI Taxonomy" id="1797544"/>
    <lineage>
        <taxon>Bacteria</taxon>
        <taxon>Candidatus Buchananiibacteriota</taxon>
    </lineage>
</organism>
<evidence type="ECO:0000256" key="1">
    <source>
        <dbReference type="SAM" id="MobiDB-lite"/>
    </source>
</evidence>
<comment type="caution">
    <text evidence="3">The sequence shown here is derived from an EMBL/GenBank/DDBJ whole genome shotgun (WGS) entry which is preliminary data.</text>
</comment>
<dbReference type="Gene3D" id="3.20.20.150">
    <property type="entry name" value="Divalent-metal-dependent TIM barrel enzymes"/>
    <property type="match status" value="1"/>
</dbReference>
<evidence type="ECO:0000313" key="3">
    <source>
        <dbReference type="EMBL" id="OGY55461.1"/>
    </source>
</evidence>
<reference evidence="3 4" key="1">
    <citation type="journal article" date="2016" name="Nat. Commun.">
        <title>Thousands of microbial genomes shed light on interconnected biogeochemical processes in an aquifer system.</title>
        <authorList>
            <person name="Anantharaman K."/>
            <person name="Brown C.T."/>
            <person name="Hug L.A."/>
            <person name="Sharon I."/>
            <person name="Castelle C.J."/>
            <person name="Probst A.J."/>
            <person name="Thomas B.C."/>
            <person name="Singh A."/>
            <person name="Wilkins M.J."/>
            <person name="Karaoz U."/>
            <person name="Brodie E.L."/>
            <person name="Williams K.H."/>
            <person name="Hubbard S.S."/>
            <person name="Banfield J.F."/>
        </authorList>
    </citation>
    <scope>NUCLEOTIDE SEQUENCE [LARGE SCALE GENOMIC DNA]</scope>
</reference>
<dbReference type="AlphaFoldDB" id="A0A1G1YT00"/>
<dbReference type="Pfam" id="PF01261">
    <property type="entry name" value="AP_endonuc_2"/>
    <property type="match status" value="1"/>
</dbReference>
<feature type="domain" description="Xylose isomerase-like TIM barrel" evidence="2">
    <location>
        <begin position="549"/>
        <end position="645"/>
    </location>
</feature>
<proteinExistence type="predicted"/>
<gene>
    <name evidence="3" type="ORF">A2912_01510</name>
</gene>
<evidence type="ECO:0000313" key="4">
    <source>
        <dbReference type="Proteomes" id="UP000178122"/>
    </source>
</evidence>
<dbReference type="Proteomes" id="UP000178122">
    <property type="component" value="Unassembled WGS sequence"/>
</dbReference>